<evidence type="ECO:0000256" key="1">
    <source>
        <dbReference type="ARBA" id="ARBA00004167"/>
    </source>
</evidence>
<keyword evidence="8" id="KW-1185">Reference proteome</keyword>
<evidence type="ECO:0000313" key="8">
    <source>
        <dbReference type="Proteomes" id="UP001163105"/>
    </source>
</evidence>
<comment type="subcellular location">
    <subcellularLocation>
        <location evidence="1">Membrane</location>
        <topology evidence="1">Single-pass membrane protein</topology>
    </subcellularLocation>
</comment>
<feature type="transmembrane region" description="Helical" evidence="6">
    <location>
        <begin position="269"/>
        <end position="293"/>
    </location>
</feature>
<evidence type="ECO:0000256" key="5">
    <source>
        <dbReference type="SAM" id="MobiDB-lite"/>
    </source>
</evidence>
<dbReference type="PANTHER" id="PTHR15549:SF26">
    <property type="entry name" value="AXIAL BUDDING PATTERN PROTEIN 2-RELATED"/>
    <property type="match status" value="1"/>
</dbReference>
<feature type="region of interest" description="Disordered" evidence="5">
    <location>
        <begin position="306"/>
        <end position="339"/>
    </location>
</feature>
<dbReference type="GO" id="GO:0016020">
    <property type="term" value="C:membrane"/>
    <property type="evidence" value="ECO:0007669"/>
    <property type="project" value="UniProtKB-SubCell"/>
</dbReference>
<feature type="compositionally biased region" description="Pro residues" evidence="5">
    <location>
        <begin position="309"/>
        <end position="335"/>
    </location>
</feature>
<keyword evidence="3 6" id="KW-1133">Transmembrane helix</keyword>
<gene>
    <name evidence="7" type="ORF">O9K51_07335</name>
</gene>
<keyword evidence="2 6" id="KW-0812">Transmembrane</keyword>
<proteinExistence type="predicted"/>
<dbReference type="InterPro" id="IPR051694">
    <property type="entry name" value="Immunoregulatory_rcpt-like"/>
</dbReference>
<evidence type="ECO:0000256" key="6">
    <source>
        <dbReference type="SAM" id="Phobius"/>
    </source>
</evidence>
<keyword evidence="4 6" id="KW-0472">Membrane</keyword>
<evidence type="ECO:0000256" key="4">
    <source>
        <dbReference type="ARBA" id="ARBA00023136"/>
    </source>
</evidence>
<evidence type="ECO:0000256" key="3">
    <source>
        <dbReference type="ARBA" id="ARBA00022989"/>
    </source>
</evidence>
<comment type="caution">
    <text evidence="7">The sequence shown here is derived from an EMBL/GenBank/DDBJ whole genome shotgun (WGS) entry which is preliminary data.</text>
</comment>
<evidence type="ECO:0000313" key="7">
    <source>
        <dbReference type="EMBL" id="KAJ6439450.1"/>
    </source>
</evidence>
<dbReference type="AlphaFoldDB" id="A0AB34FJR8"/>
<reference evidence="7" key="1">
    <citation type="submission" date="2023-01" db="EMBL/GenBank/DDBJ databases">
        <title>The growth and conidiation of Purpureocillium lavendulum are regulated by nitrogen source and histone H3K14 acetylation.</title>
        <authorList>
            <person name="Tang P."/>
            <person name="Han J."/>
            <person name="Zhang C."/>
            <person name="Tang P."/>
            <person name="Qi F."/>
            <person name="Zhang K."/>
            <person name="Liang L."/>
        </authorList>
    </citation>
    <scope>NUCLEOTIDE SEQUENCE</scope>
    <source>
        <strain evidence="7">YMF1.00683</strain>
    </source>
</reference>
<organism evidence="7 8">
    <name type="scientific">Purpureocillium lavendulum</name>
    <dbReference type="NCBI Taxonomy" id="1247861"/>
    <lineage>
        <taxon>Eukaryota</taxon>
        <taxon>Fungi</taxon>
        <taxon>Dikarya</taxon>
        <taxon>Ascomycota</taxon>
        <taxon>Pezizomycotina</taxon>
        <taxon>Sordariomycetes</taxon>
        <taxon>Hypocreomycetidae</taxon>
        <taxon>Hypocreales</taxon>
        <taxon>Ophiocordycipitaceae</taxon>
        <taxon>Purpureocillium</taxon>
    </lineage>
</organism>
<dbReference type="Proteomes" id="UP001163105">
    <property type="component" value="Unassembled WGS sequence"/>
</dbReference>
<feature type="region of interest" description="Disordered" evidence="5">
    <location>
        <begin position="182"/>
        <end position="207"/>
    </location>
</feature>
<dbReference type="PANTHER" id="PTHR15549">
    <property type="entry name" value="PAIRED IMMUNOGLOBULIN-LIKE TYPE 2 RECEPTOR"/>
    <property type="match status" value="1"/>
</dbReference>
<evidence type="ECO:0000256" key="2">
    <source>
        <dbReference type="ARBA" id="ARBA00022692"/>
    </source>
</evidence>
<sequence length="374" mass="39981">MARAEPRSAGPPSVGGLAMATTTTALALLLLLLLLRLQATMMILPGLLLGGATPAAADFVHPPPWVGSYSYQDNPRYEWGRDITVEWKLYTSSVVELVFVLDYPRRVEHVDNATFVVIAANITSKQTSTIWNVTLLGNEDLVPSGMDALCYFCLNYAGTDVEMYSTSYFNVSLPRRAVVPPPVTPTRAAAGRPKGQVTEGEGPMDTLTMDTMTGEVTTTTTTTTAIASTATGTSMMETRMSTMATMTRTGATPSATSTPHYSPDLSHGAVAGIGVGATLGCISILAGLGFVLWRRRWKTQRMTALPAPVELPQPPAPPPPPPPPPLRPEPPPRPASVPMLVLPDFPVLGGWDKRDTWGISELDGGQNTFAHEKP</sequence>
<protein>
    <submittedName>
        <fullName evidence="7">Transmembrane alpha-helix domain-containing protein</fullName>
    </submittedName>
</protein>
<dbReference type="EMBL" id="JAQHRD010000006">
    <property type="protein sequence ID" value="KAJ6439450.1"/>
    <property type="molecule type" value="Genomic_DNA"/>
</dbReference>
<accession>A0AB34FJR8</accession>
<dbReference type="GO" id="GO:0071944">
    <property type="term" value="C:cell periphery"/>
    <property type="evidence" value="ECO:0007669"/>
    <property type="project" value="UniProtKB-ARBA"/>
</dbReference>
<name>A0AB34FJR8_9HYPO</name>